<protein>
    <recommendedName>
        <fullName evidence="4">Lytic polysaccharide monooxygenase</fullName>
    </recommendedName>
</protein>
<feature type="chain" id="PRO_5007878178" description="Lytic polysaccharide monooxygenase" evidence="1">
    <location>
        <begin position="21"/>
        <end position="180"/>
    </location>
</feature>
<proteinExistence type="predicted"/>
<reference evidence="2 3" key="1">
    <citation type="journal article" date="2016" name="Mol. Biol. Evol.">
        <title>Comparative Genomics of Early-Diverging Mushroom-Forming Fungi Provides Insights into the Origins of Lignocellulose Decay Capabilities.</title>
        <authorList>
            <person name="Nagy L.G."/>
            <person name="Riley R."/>
            <person name="Tritt A."/>
            <person name="Adam C."/>
            <person name="Daum C."/>
            <person name="Floudas D."/>
            <person name="Sun H."/>
            <person name="Yadav J.S."/>
            <person name="Pangilinan J."/>
            <person name="Larsson K.H."/>
            <person name="Matsuura K."/>
            <person name="Barry K."/>
            <person name="Labutti K."/>
            <person name="Kuo R."/>
            <person name="Ohm R.A."/>
            <person name="Bhattacharya S.S."/>
            <person name="Shirouzu T."/>
            <person name="Yoshinaga Y."/>
            <person name="Martin F.M."/>
            <person name="Grigoriev I.V."/>
            <person name="Hibbett D.S."/>
        </authorList>
    </citation>
    <scope>NUCLEOTIDE SEQUENCE [LARGE SCALE GENOMIC DNA]</scope>
    <source>
        <strain evidence="2 3">CBS 109695</strain>
    </source>
</reference>
<dbReference type="OrthoDB" id="4791183at2759"/>
<gene>
    <name evidence="2" type="ORF">FIBSPDRAFT_820304</name>
</gene>
<name>A0A166P985_9AGAM</name>
<keyword evidence="3" id="KW-1185">Reference proteome</keyword>
<evidence type="ECO:0000313" key="3">
    <source>
        <dbReference type="Proteomes" id="UP000076532"/>
    </source>
</evidence>
<organism evidence="2 3">
    <name type="scientific">Athelia psychrophila</name>
    <dbReference type="NCBI Taxonomy" id="1759441"/>
    <lineage>
        <taxon>Eukaryota</taxon>
        <taxon>Fungi</taxon>
        <taxon>Dikarya</taxon>
        <taxon>Basidiomycota</taxon>
        <taxon>Agaricomycotina</taxon>
        <taxon>Agaricomycetes</taxon>
        <taxon>Agaricomycetidae</taxon>
        <taxon>Atheliales</taxon>
        <taxon>Atheliaceae</taxon>
        <taxon>Athelia</taxon>
    </lineage>
</organism>
<accession>A0A166P985</accession>
<dbReference type="Proteomes" id="UP000076532">
    <property type="component" value="Unassembled WGS sequence"/>
</dbReference>
<dbReference type="AlphaFoldDB" id="A0A166P985"/>
<evidence type="ECO:0000313" key="2">
    <source>
        <dbReference type="EMBL" id="KZP25855.1"/>
    </source>
</evidence>
<evidence type="ECO:0008006" key="4">
    <source>
        <dbReference type="Google" id="ProtNLM"/>
    </source>
</evidence>
<sequence length="180" mass="19756">MKYLPLPLYFLCLLPAAVHAAQAHAVAPVRAGFNVHFPFATRKPSADSFCGEVYKNPSVFAAFDPGFVSFSGNAGDLVSVRWTTQTRVPRSLTDFPTTLVSDEPIAPSGQLCFDLSVPQPVQERDVGVLLFQSHDSVTHEDTFMCVDVRLVDDDDMRGDSHPAMCAAHNETLIPMPDEYL</sequence>
<evidence type="ECO:0000256" key="1">
    <source>
        <dbReference type="SAM" id="SignalP"/>
    </source>
</evidence>
<feature type="signal peptide" evidence="1">
    <location>
        <begin position="1"/>
        <end position="20"/>
    </location>
</feature>
<dbReference type="EMBL" id="KV417518">
    <property type="protein sequence ID" value="KZP25855.1"/>
    <property type="molecule type" value="Genomic_DNA"/>
</dbReference>
<keyword evidence="1" id="KW-0732">Signal</keyword>